<evidence type="ECO:0000256" key="5">
    <source>
        <dbReference type="SAM" id="Phobius"/>
    </source>
</evidence>
<reference evidence="8" key="1">
    <citation type="submission" date="2022-11" db="UniProtKB">
        <authorList>
            <consortium name="WormBaseParasite"/>
        </authorList>
    </citation>
    <scope>IDENTIFICATION</scope>
</reference>
<feature type="transmembrane region" description="Helical" evidence="5">
    <location>
        <begin position="72"/>
        <end position="91"/>
    </location>
</feature>
<name>A0A914CD50_9BILA</name>
<dbReference type="Gene3D" id="3.30.750.24">
    <property type="entry name" value="STAS domain"/>
    <property type="match status" value="1"/>
</dbReference>
<sequence>MFAAQLHDLFGIYNLPKRFGAGNLFYRIYDIGSNLYRANYGTMAVASSSLLFLFIGKEIISPMVKKRCKMPIQLPVELVLVIITTLVTYIFDLHIQHGVGIVNKIPTGMPMPHLPEWKLIPRLLPDAVSIAVVVVAIHISLAKLFAKKLRYEINPGQELYALGLTSSLSGFFPVYPISCSLSGTMVNVEAGSKTRVVSTIFTCLFVLSIILYIGQWLETLPMCVLSAILIYALKGVFQKFSDLKVLWPLSKIDFAIWIVSFLATVFWNLTEGLLFSICFALLTTVLRTAWPRWHFLANAKGTNIYRDAERYRDVIHFDPNLPKCGFLNRHFIVDCSGFTFVDYMGVNALKEIYGELSNENVMVYFAAAKAPVRDLFDASGFYQYVPKHNFYPTIQDAVVFARSRKEKSNIFMPKEKLLSHDPLKELLKTQPNH</sequence>
<accession>A0A914CD50</accession>
<protein>
    <submittedName>
        <fullName evidence="8">STAS domain-containing protein</fullName>
    </submittedName>
</protein>
<proteinExistence type="predicted"/>
<evidence type="ECO:0000256" key="1">
    <source>
        <dbReference type="ARBA" id="ARBA00004141"/>
    </source>
</evidence>
<dbReference type="InterPro" id="IPR011547">
    <property type="entry name" value="SLC26A/SulP_dom"/>
</dbReference>
<feature type="transmembrane region" description="Helical" evidence="5">
    <location>
        <begin position="196"/>
        <end position="213"/>
    </location>
</feature>
<evidence type="ECO:0000313" key="8">
    <source>
        <dbReference type="WBParaSite" id="ACRNAN_Path_870.g3346.t1"/>
    </source>
</evidence>
<dbReference type="WBParaSite" id="ACRNAN_Path_870.g3346.t1">
    <property type="protein sequence ID" value="ACRNAN_Path_870.g3346.t1"/>
    <property type="gene ID" value="ACRNAN_Path_870.g3346"/>
</dbReference>
<dbReference type="GO" id="GO:0016020">
    <property type="term" value="C:membrane"/>
    <property type="evidence" value="ECO:0007669"/>
    <property type="project" value="UniProtKB-SubCell"/>
</dbReference>
<dbReference type="SUPFAM" id="SSF52091">
    <property type="entry name" value="SpoIIaa-like"/>
    <property type="match status" value="1"/>
</dbReference>
<dbReference type="CDD" id="cd07042">
    <property type="entry name" value="STAS_SulP_like_sulfate_transporter"/>
    <property type="match status" value="1"/>
</dbReference>
<feature type="transmembrane region" description="Helical" evidence="5">
    <location>
        <begin position="219"/>
        <end position="237"/>
    </location>
</feature>
<evidence type="ECO:0000256" key="3">
    <source>
        <dbReference type="ARBA" id="ARBA00022989"/>
    </source>
</evidence>
<evidence type="ECO:0000313" key="7">
    <source>
        <dbReference type="Proteomes" id="UP000887540"/>
    </source>
</evidence>
<dbReference type="InterPro" id="IPR001902">
    <property type="entry name" value="SLC26A/SulP_fam"/>
</dbReference>
<comment type="subcellular location">
    <subcellularLocation>
        <location evidence="1">Membrane</location>
        <topology evidence="1">Multi-pass membrane protein</topology>
    </subcellularLocation>
</comment>
<dbReference type="AlphaFoldDB" id="A0A914CD50"/>
<dbReference type="InterPro" id="IPR002645">
    <property type="entry name" value="STAS_dom"/>
</dbReference>
<dbReference type="GO" id="GO:0055085">
    <property type="term" value="P:transmembrane transport"/>
    <property type="evidence" value="ECO:0007669"/>
    <property type="project" value="InterPro"/>
</dbReference>
<evidence type="ECO:0000259" key="6">
    <source>
        <dbReference type="PROSITE" id="PS50801"/>
    </source>
</evidence>
<keyword evidence="4 5" id="KW-0472">Membrane</keyword>
<dbReference type="PANTHER" id="PTHR11814">
    <property type="entry name" value="SULFATE TRANSPORTER"/>
    <property type="match status" value="1"/>
</dbReference>
<feature type="domain" description="STAS" evidence="6">
    <location>
        <begin position="329"/>
        <end position="401"/>
    </location>
</feature>
<dbReference type="InterPro" id="IPR036513">
    <property type="entry name" value="STAS_dom_sf"/>
</dbReference>
<evidence type="ECO:0000256" key="2">
    <source>
        <dbReference type="ARBA" id="ARBA00022692"/>
    </source>
</evidence>
<keyword evidence="2 5" id="KW-0812">Transmembrane</keyword>
<feature type="transmembrane region" description="Helical" evidence="5">
    <location>
        <begin position="40"/>
        <end position="60"/>
    </location>
</feature>
<dbReference type="PROSITE" id="PS50801">
    <property type="entry name" value="STAS"/>
    <property type="match status" value="1"/>
</dbReference>
<keyword evidence="7" id="KW-1185">Reference proteome</keyword>
<keyword evidence="3 5" id="KW-1133">Transmembrane helix</keyword>
<feature type="transmembrane region" description="Helical" evidence="5">
    <location>
        <begin position="127"/>
        <end position="146"/>
    </location>
</feature>
<evidence type="ECO:0000256" key="4">
    <source>
        <dbReference type="ARBA" id="ARBA00023136"/>
    </source>
</evidence>
<dbReference type="Pfam" id="PF01740">
    <property type="entry name" value="STAS"/>
    <property type="match status" value="1"/>
</dbReference>
<dbReference type="Proteomes" id="UP000887540">
    <property type="component" value="Unplaced"/>
</dbReference>
<dbReference type="Pfam" id="PF00916">
    <property type="entry name" value="Sulfate_transp"/>
    <property type="match status" value="1"/>
</dbReference>
<organism evidence="7 8">
    <name type="scientific">Acrobeloides nanus</name>
    <dbReference type="NCBI Taxonomy" id="290746"/>
    <lineage>
        <taxon>Eukaryota</taxon>
        <taxon>Metazoa</taxon>
        <taxon>Ecdysozoa</taxon>
        <taxon>Nematoda</taxon>
        <taxon>Chromadorea</taxon>
        <taxon>Rhabditida</taxon>
        <taxon>Tylenchina</taxon>
        <taxon>Cephalobomorpha</taxon>
        <taxon>Cephaloboidea</taxon>
        <taxon>Cephalobidae</taxon>
        <taxon>Acrobeloides</taxon>
    </lineage>
</organism>